<dbReference type="AlphaFoldDB" id="A0A1T4LG79"/>
<accession>A0A1T4LG79</accession>
<evidence type="ECO:0000313" key="1">
    <source>
        <dbReference type="EMBL" id="SJZ53494.1"/>
    </source>
</evidence>
<dbReference type="EMBL" id="FUWR01000003">
    <property type="protein sequence ID" value="SJZ53494.1"/>
    <property type="molecule type" value="Genomic_DNA"/>
</dbReference>
<dbReference type="Proteomes" id="UP000190102">
    <property type="component" value="Unassembled WGS sequence"/>
</dbReference>
<proteinExistence type="predicted"/>
<keyword evidence="2" id="KW-1185">Reference proteome</keyword>
<dbReference type="STRING" id="115783.SAMN02745119_00879"/>
<dbReference type="OrthoDB" id="9856456at2"/>
<name>A0A1T4LG79_9BACT</name>
<protein>
    <submittedName>
        <fullName evidence="1">Uncharacterized protein</fullName>
    </submittedName>
</protein>
<evidence type="ECO:0000313" key="2">
    <source>
        <dbReference type="Proteomes" id="UP000190102"/>
    </source>
</evidence>
<gene>
    <name evidence="1" type="ORF">SAMN02745119_00879</name>
</gene>
<sequence>MKSINKRIFTIVPIIAFALTIVISNGIFRTIEHRRAATTGQSQPADETLNGSYSNLINTFNSSSTR</sequence>
<organism evidence="1 2">
    <name type="scientific">Trichlorobacter thiogenes</name>
    <dbReference type="NCBI Taxonomy" id="115783"/>
    <lineage>
        <taxon>Bacteria</taxon>
        <taxon>Pseudomonadati</taxon>
        <taxon>Thermodesulfobacteriota</taxon>
        <taxon>Desulfuromonadia</taxon>
        <taxon>Geobacterales</taxon>
        <taxon>Geobacteraceae</taxon>
        <taxon>Trichlorobacter</taxon>
    </lineage>
</organism>
<reference evidence="2" key="1">
    <citation type="submission" date="2017-02" db="EMBL/GenBank/DDBJ databases">
        <authorList>
            <person name="Varghese N."/>
            <person name="Submissions S."/>
        </authorList>
    </citation>
    <scope>NUCLEOTIDE SEQUENCE [LARGE SCALE GENOMIC DNA]</scope>
    <source>
        <strain evidence="2">ATCC BAA-34</strain>
    </source>
</reference>
<dbReference type="RefSeq" id="WP_078789166.1">
    <property type="nucleotide sequence ID" value="NZ_FUWR01000003.1"/>
</dbReference>